<feature type="non-terminal residue" evidence="19">
    <location>
        <position position="1"/>
    </location>
</feature>
<evidence type="ECO:0000256" key="18">
    <source>
        <dbReference type="SAM" id="Phobius"/>
    </source>
</evidence>
<dbReference type="PANTHER" id="PTHR30474:SF2">
    <property type="entry name" value="PEPTIDOGLYCAN GLYCOSYLTRANSFERASE FTSW-RELATED"/>
    <property type="match status" value="1"/>
</dbReference>
<evidence type="ECO:0000256" key="10">
    <source>
        <dbReference type="ARBA" id="ARBA00032370"/>
    </source>
</evidence>
<feature type="transmembrane region" description="Helical" evidence="18">
    <location>
        <begin position="195"/>
        <end position="220"/>
    </location>
</feature>
<feature type="transmembrane region" description="Helical" evidence="18">
    <location>
        <begin position="38"/>
        <end position="66"/>
    </location>
</feature>
<feature type="transmembrane region" description="Helical" evidence="18">
    <location>
        <begin position="226"/>
        <end position="248"/>
    </location>
</feature>
<keyword evidence="3" id="KW-0328">Glycosyltransferase</keyword>
<organism evidence="19 20">
    <name type="scientific">Georgenia halotolerans</name>
    <dbReference type="NCBI Taxonomy" id="3028317"/>
    <lineage>
        <taxon>Bacteria</taxon>
        <taxon>Bacillati</taxon>
        <taxon>Actinomycetota</taxon>
        <taxon>Actinomycetes</taxon>
        <taxon>Micrococcales</taxon>
        <taxon>Bogoriellaceae</taxon>
        <taxon>Georgenia</taxon>
    </lineage>
</organism>
<comment type="pathway">
    <text evidence="2">Cell wall biogenesis; peptidoglycan biosynthesis.</text>
</comment>
<comment type="subcellular location">
    <subcellularLocation>
        <location evidence="1">Membrane</location>
        <topology evidence="1">Multi-pass membrane protein</topology>
    </subcellularLocation>
</comment>
<evidence type="ECO:0000256" key="13">
    <source>
        <dbReference type="ARBA" id="ARBA00041185"/>
    </source>
</evidence>
<keyword evidence="7" id="KW-0573">Peptidoglycan synthesis</keyword>
<dbReference type="Proteomes" id="UP001165561">
    <property type="component" value="Unassembled WGS sequence"/>
</dbReference>
<dbReference type="InterPro" id="IPR001182">
    <property type="entry name" value="FtsW/RodA"/>
</dbReference>
<dbReference type="PANTHER" id="PTHR30474">
    <property type="entry name" value="CELL CYCLE PROTEIN"/>
    <property type="match status" value="1"/>
</dbReference>
<gene>
    <name evidence="19" type="ORF">PU560_09320</name>
</gene>
<dbReference type="EC" id="2.4.99.28" evidence="15"/>
<evidence type="ECO:0000256" key="11">
    <source>
        <dbReference type="ARBA" id="ARBA00033270"/>
    </source>
</evidence>
<dbReference type="Pfam" id="PF01098">
    <property type="entry name" value="FTSW_RODA_SPOVE"/>
    <property type="match status" value="1"/>
</dbReference>
<evidence type="ECO:0000256" key="9">
    <source>
        <dbReference type="ARBA" id="ARBA00023136"/>
    </source>
</evidence>
<evidence type="ECO:0000256" key="15">
    <source>
        <dbReference type="ARBA" id="ARBA00044770"/>
    </source>
</evidence>
<dbReference type="InterPro" id="IPR018365">
    <property type="entry name" value="Cell_cycle_FtsW-rel_CS"/>
</dbReference>
<feature type="transmembrane region" description="Helical" evidence="18">
    <location>
        <begin position="160"/>
        <end position="183"/>
    </location>
</feature>
<evidence type="ECO:0000256" key="14">
    <source>
        <dbReference type="ARBA" id="ARBA00041418"/>
    </source>
</evidence>
<reference evidence="19" key="1">
    <citation type="submission" date="2023-02" db="EMBL/GenBank/DDBJ databases">
        <title>Georgenia sp.10Sc9-8, isolated from a soil sample collected from the Taklamakan desert.</title>
        <authorList>
            <person name="Liu S."/>
        </authorList>
    </citation>
    <scope>NUCLEOTIDE SEQUENCE</scope>
    <source>
        <strain evidence="19">10Sc9-8</strain>
    </source>
</reference>
<keyword evidence="5 18" id="KW-0812">Transmembrane</keyword>
<evidence type="ECO:0000256" key="6">
    <source>
        <dbReference type="ARBA" id="ARBA00022960"/>
    </source>
</evidence>
<proteinExistence type="inferred from homology"/>
<comment type="function">
    <text evidence="17">Peptidoglycan polymerase that is essential for cell division.</text>
</comment>
<evidence type="ECO:0000256" key="1">
    <source>
        <dbReference type="ARBA" id="ARBA00004141"/>
    </source>
</evidence>
<sequence length="277" mass="28706">SEFLKLALALWLGLVLARKARLLDQWQHVLVPGLLVSGAAVGLVVLGHDLGTALVMVALVGGAMFVAGLPMRWFGAAAVLGAGAVAFLVVFSDNRMARVLTFLGIGESDPSGVGFQSQHGLFGLGTGGLSGVGLGASREKWSYLPEAHNDFIFAILGEELGLAGTLLVLALFAALAVGMFRVVRRHPDPFAKITCAGIASWILFQALVNIGVVIGLMPVIGVPLPLVSAGGSAMISTLLALGVVMAFARTEPGAQQVLQARRGAVRRSLAVVGRRRG</sequence>
<comment type="similarity">
    <text evidence="12">Belongs to the SEDS family. FtsW subfamily.</text>
</comment>
<evidence type="ECO:0000313" key="19">
    <source>
        <dbReference type="EMBL" id="MDD9206662.1"/>
    </source>
</evidence>
<evidence type="ECO:0000256" key="4">
    <source>
        <dbReference type="ARBA" id="ARBA00022679"/>
    </source>
</evidence>
<keyword evidence="4" id="KW-0808">Transferase</keyword>
<evidence type="ECO:0000256" key="8">
    <source>
        <dbReference type="ARBA" id="ARBA00022989"/>
    </source>
</evidence>
<keyword evidence="20" id="KW-1185">Reference proteome</keyword>
<comment type="caution">
    <text evidence="19">The sequence shown here is derived from an EMBL/GenBank/DDBJ whole genome shotgun (WGS) entry which is preliminary data.</text>
</comment>
<comment type="catalytic activity">
    <reaction evidence="16">
        <text>[GlcNAc-(1-&gt;4)-Mur2Ac(oyl-L-Ala-gamma-D-Glu-L-Lys-D-Ala-D-Ala)](n)-di-trans,octa-cis-undecaprenyl diphosphate + beta-D-GlcNAc-(1-&gt;4)-Mur2Ac(oyl-L-Ala-gamma-D-Glu-L-Lys-D-Ala-D-Ala)-di-trans,octa-cis-undecaprenyl diphosphate = [GlcNAc-(1-&gt;4)-Mur2Ac(oyl-L-Ala-gamma-D-Glu-L-Lys-D-Ala-D-Ala)](n+1)-di-trans,octa-cis-undecaprenyl diphosphate + di-trans,octa-cis-undecaprenyl diphosphate + H(+)</text>
        <dbReference type="Rhea" id="RHEA:23708"/>
        <dbReference type="Rhea" id="RHEA-COMP:9602"/>
        <dbReference type="Rhea" id="RHEA-COMP:9603"/>
        <dbReference type="ChEBI" id="CHEBI:15378"/>
        <dbReference type="ChEBI" id="CHEBI:58405"/>
        <dbReference type="ChEBI" id="CHEBI:60033"/>
        <dbReference type="ChEBI" id="CHEBI:78435"/>
        <dbReference type="EC" id="2.4.99.28"/>
    </reaction>
</comment>
<evidence type="ECO:0000256" key="16">
    <source>
        <dbReference type="ARBA" id="ARBA00049902"/>
    </source>
</evidence>
<accession>A0ABT5TX70</accession>
<dbReference type="PROSITE" id="PS00428">
    <property type="entry name" value="FTSW_RODA_SPOVE"/>
    <property type="match status" value="1"/>
</dbReference>
<dbReference type="EMBL" id="JARACI010000946">
    <property type="protein sequence ID" value="MDD9206662.1"/>
    <property type="molecule type" value="Genomic_DNA"/>
</dbReference>
<evidence type="ECO:0000313" key="20">
    <source>
        <dbReference type="Proteomes" id="UP001165561"/>
    </source>
</evidence>
<name>A0ABT5TX70_9MICO</name>
<evidence type="ECO:0000256" key="3">
    <source>
        <dbReference type="ARBA" id="ARBA00022676"/>
    </source>
</evidence>
<evidence type="ECO:0000256" key="2">
    <source>
        <dbReference type="ARBA" id="ARBA00004752"/>
    </source>
</evidence>
<protein>
    <recommendedName>
        <fullName evidence="13">Probable peptidoglycan glycosyltransferase FtsW</fullName>
        <ecNumber evidence="15">2.4.99.28</ecNumber>
    </recommendedName>
    <alternativeName>
        <fullName evidence="14">Cell division protein FtsW</fullName>
    </alternativeName>
    <alternativeName>
        <fullName evidence="11">Cell wall polymerase</fullName>
    </alternativeName>
    <alternativeName>
        <fullName evidence="10">Peptidoglycan polymerase</fullName>
    </alternativeName>
</protein>
<evidence type="ECO:0000256" key="7">
    <source>
        <dbReference type="ARBA" id="ARBA00022984"/>
    </source>
</evidence>
<evidence type="ECO:0000256" key="12">
    <source>
        <dbReference type="ARBA" id="ARBA00038053"/>
    </source>
</evidence>
<evidence type="ECO:0000256" key="17">
    <source>
        <dbReference type="ARBA" id="ARBA00049966"/>
    </source>
</evidence>
<keyword evidence="6" id="KW-0133">Cell shape</keyword>
<keyword evidence="9 18" id="KW-0472">Membrane</keyword>
<evidence type="ECO:0000256" key="5">
    <source>
        <dbReference type="ARBA" id="ARBA00022692"/>
    </source>
</evidence>
<feature type="transmembrane region" description="Helical" evidence="18">
    <location>
        <begin position="73"/>
        <end position="91"/>
    </location>
</feature>
<keyword evidence="8 18" id="KW-1133">Transmembrane helix</keyword>